<dbReference type="Proteomes" id="UP000095283">
    <property type="component" value="Unplaced"/>
</dbReference>
<protein>
    <submittedName>
        <fullName evidence="3">E3 CR1-beta</fullName>
    </submittedName>
</protein>
<keyword evidence="2" id="KW-1185">Reference proteome</keyword>
<dbReference type="WBParaSite" id="Hba_10730">
    <property type="protein sequence ID" value="Hba_10730"/>
    <property type="gene ID" value="Hba_10730"/>
</dbReference>
<reference evidence="3" key="1">
    <citation type="submission" date="2016-11" db="UniProtKB">
        <authorList>
            <consortium name="WormBaseParasite"/>
        </authorList>
    </citation>
    <scope>IDENTIFICATION</scope>
</reference>
<organism evidence="2 3">
    <name type="scientific">Heterorhabditis bacteriophora</name>
    <name type="common">Entomopathogenic nematode worm</name>
    <dbReference type="NCBI Taxonomy" id="37862"/>
    <lineage>
        <taxon>Eukaryota</taxon>
        <taxon>Metazoa</taxon>
        <taxon>Ecdysozoa</taxon>
        <taxon>Nematoda</taxon>
        <taxon>Chromadorea</taxon>
        <taxon>Rhabditida</taxon>
        <taxon>Rhabditina</taxon>
        <taxon>Rhabditomorpha</taxon>
        <taxon>Strongyloidea</taxon>
        <taxon>Heterorhabditidae</taxon>
        <taxon>Heterorhabditis</taxon>
    </lineage>
</organism>
<dbReference type="AlphaFoldDB" id="A0A1I7WZV4"/>
<accession>A0A1I7WZV4</accession>
<name>A0A1I7WZV4_HETBA</name>
<keyword evidence="1" id="KW-1133">Transmembrane helix</keyword>
<evidence type="ECO:0000313" key="2">
    <source>
        <dbReference type="Proteomes" id="UP000095283"/>
    </source>
</evidence>
<sequence length="91" mass="10098">MSENLSMEGAAPTSASEPVTSSAIFSFIKILNYNPCNIYIYIYMSLAIVLLILFGIIITILCCRSCKNRKQAYRPGIERRSDALLSSSPSR</sequence>
<proteinExistence type="predicted"/>
<evidence type="ECO:0000256" key="1">
    <source>
        <dbReference type="SAM" id="Phobius"/>
    </source>
</evidence>
<keyword evidence="1" id="KW-0472">Membrane</keyword>
<keyword evidence="1" id="KW-0812">Transmembrane</keyword>
<feature type="transmembrane region" description="Helical" evidence="1">
    <location>
        <begin position="38"/>
        <end position="63"/>
    </location>
</feature>
<evidence type="ECO:0000313" key="3">
    <source>
        <dbReference type="WBParaSite" id="Hba_10730"/>
    </source>
</evidence>